<dbReference type="EMBL" id="PSRQ01000056">
    <property type="protein sequence ID" value="PWU22793.1"/>
    <property type="molecule type" value="Genomic_DNA"/>
</dbReference>
<evidence type="ECO:0000313" key="2">
    <source>
        <dbReference type="EMBL" id="PWU22793.1"/>
    </source>
</evidence>
<evidence type="ECO:0000256" key="1">
    <source>
        <dbReference type="SAM" id="Phobius"/>
    </source>
</evidence>
<keyword evidence="1" id="KW-0472">Membrane</keyword>
<dbReference type="AlphaFoldDB" id="A0A317JMQ5"/>
<feature type="transmembrane region" description="Helical" evidence="1">
    <location>
        <begin position="12"/>
        <end position="33"/>
    </location>
</feature>
<keyword evidence="1" id="KW-1133">Transmembrane helix</keyword>
<sequence>MIYEIRNDGIQTYWHKLGVSVCIVFLSLISYIISLPFASQAYAQSSGIDISISPPFSIVQTHGTDPLTVAITIHNSSTNDLTITPTLHPFSSDQVSGNPVIDTQHSIDFATIQTPGFTLGQAFSLTAGQEQQLVLHIIPPTTFKTDANLAFTAFAQPNVANMIGSGAQTQANAIIGSLIILEAQPQNISAPLALEKLDGPNFIDMFSLLSLTLSAHNDDATLHQIRGTLVLKNGQSVHTLYSLFPDFILAQSSRRVRAMTEENGEKQTLTTQFTGPFLPGAYTVEVTLTQGNSPPKVYTKTVYVFPFTLMLAVLLIASVLYILKVLHIHNRSKA</sequence>
<feature type="transmembrane region" description="Helical" evidence="1">
    <location>
        <begin position="302"/>
        <end position="323"/>
    </location>
</feature>
<accession>A0A317JMQ5</accession>
<comment type="caution">
    <text evidence="2">The sequence shown here is derived from an EMBL/GenBank/DDBJ whole genome shotgun (WGS) entry which is preliminary data.</text>
</comment>
<gene>
    <name evidence="2" type="ORF">C5B42_05090</name>
</gene>
<name>A0A317JMQ5_9BACT</name>
<proteinExistence type="predicted"/>
<protein>
    <submittedName>
        <fullName evidence="2">Uncharacterized protein</fullName>
    </submittedName>
</protein>
<keyword evidence="1" id="KW-0812">Transmembrane</keyword>
<organism evidence="2 3">
    <name type="scientific">Candidatus Cerribacteria bacterium 'Amazon FNV 2010 28 9'</name>
    <dbReference type="NCBI Taxonomy" id="2081795"/>
    <lineage>
        <taxon>Bacteria</taxon>
        <taxon>Candidatus Cerribacteria</taxon>
    </lineage>
</organism>
<evidence type="ECO:0000313" key="3">
    <source>
        <dbReference type="Proteomes" id="UP000246104"/>
    </source>
</evidence>
<dbReference type="Proteomes" id="UP000246104">
    <property type="component" value="Unassembled WGS sequence"/>
</dbReference>
<reference evidence="2 3" key="1">
    <citation type="submission" date="2018-02" db="EMBL/GenBank/DDBJ databases">
        <title>Genomic Reconstructions from Amazon Rainforest and Pasture Soil Reveal Novel Insights into the Physiology of Candidate Phyla in Tropical Sites.</title>
        <authorList>
            <person name="Kroeger M.E."/>
            <person name="Delmont T."/>
            <person name="Eren A.M."/>
            <person name="Guo J."/>
            <person name="Meyer K.M."/>
            <person name="Khan K."/>
            <person name="Rodrigues J.L.M."/>
            <person name="Bohannan B.J.M."/>
            <person name="Tringe S."/>
            <person name="Borges C.D."/>
            <person name="Tiedje J."/>
            <person name="Tsai S.M."/>
            <person name="Nusslein K."/>
        </authorList>
    </citation>
    <scope>NUCLEOTIDE SEQUENCE [LARGE SCALE GENOMIC DNA]</scope>
    <source>
        <strain evidence="2">Amazon FNV 2010 28 9</strain>
    </source>
</reference>